<evidence type="ECO:0000256" key="1">
    <source>
        <dbReference type="SAM" id="SignalP"/>
    </source>
</evidence>
<evidence type="ECO:0000313" key="3">
    <source>
        <dbReference type="Proteomes" id="UP000278627"/>
    </source>
</evidence>
<gene>
    <name evidence="2" type="ORF">BPAG_LOCUS14395</name>
</gene>
<organism evidence="4">
    <name type="scientific">Brugia pahangi</name>
    <name type="common">Filarial nematode worm</name>
    <dbReference type="NCBI Taxonomy" id="6280"/>
    <lineage>
        <taxon>Eukaryota</taxon>
        <taxon>Metazoa</taxon>
        <taxon>Ecdysozoa</taxon>
        <taxon>Nematoda</taxon>
        <taxon>Chromadorea</taxon>
        <taxon>Rhabditida</taxon>
        <taxon>Spirurina</taxon>
        <taxon>Spiruromorpha</taxon>
        <taxon>Filarioidea</taxon>
        <taxon>Onchocercidae</taxon>
        <taxon>Brugia</taxon>
    </lineage>
</organism>
<keyword evidence="1" id="KW-0732">Signal</keyword>
<evidence type="ECO:0000313" key="2">
    <source>
        <dbReference type="EMBL" id="VDN95580.1"/>
    </source>
</evidence>
<reference evidence="2 3" key="2">
    <citation type="submission" date="2018-11" db="EMBL/GenBank/DDBJ databases">
        <authorList>
            <consortium name="Pathogen Informatics"/>
        </authorList>
    </citation>
    <scope>NUCLEOTIDE SEQUENCE [LARGE SCALE GENOMIC DNA]</scope>
</reference>
<dbReference type="EMBL" id="UZAD01013641">
    <property type="protein sequence ID" value="VDN95580.1"/>
    <property type="molecule type" value="Genomic_DNA"/>
</dbReference>
<sequence>MGSQLLIVIADLSLLCELAAEFKENEVHNIAFDCCIRLKRHSPSDQKVAGPPASNTELTFLAKETLRSTETVLG</sequence>
<dbReference type="WBParaSite" id="BPAG_0001446701-mRNA-1">
    <property type="protein sequence ID" value="BPAG_0001446701-mRNA-1"/>
    <property type="gene ID" value="BPAG_0001446701"/>
</dbReference>
<dbReference type="AlphaFoldDB" id="A0A0N4TZJ7"/>
<proteinExistence type="predicted"/>
<dbReference type="Proteomes" id="UP000278627">
    <property type="component" value="Unassembled WGS sequence"/>
</dbReference>
<name>A0A0N4TZJ7_BRUPA</name>
<feature type="signal peptide" evidence="1">
    <location>
        <begin position="1"/>
        <end position="20"/>
    </location>
</feature>
<evidence type="ECO:0000313" key="4">
    <source>
        <dbReference type="WBParaSite" id="BPAG_0001446701-mRNA-1"/>
    </source>
</evidence>
<protein>
    <submittedName>
        <fullName evidence="4">BTB domain-containing protein</fullName>
    </submittedName>
</protein>
<reference evidence="4" key="1">
    <citation type="submission" date="2017-02" db="UniProtKB">
        <authorList>
            <consortium name="WormBaseParasite"/>
        </authorList>
    </citation>
    <scope>IDENTIFICATION</scope>
</reference>
<feature type="chain" id="PRO_5043122342" evidence="1">
    <location>
        <begin position="21"/>
        <end position="74"/>
    </location>
</feature>
<keyword evidence="3" id="KW-1185">Reference proteome</keyword>
<accession>A0A0N4TZJ7</accession>